<dbReference type="OrthoDB" id="5920040at2759"/>
<keyword evidence="2" id="KW-1185">Reference proteome</keyword>
<dbReference type="PANTHER" id="PTHR47331">
    <property type="entry name" value="PHD-TYPE DOMAIN-CONTAINING PROTEIN"/>
    <property type="match status" value="1"/>
</dbReference>
<accession>A0A9R0D643</accession>
<dbReference type="InterPro" id="IPR043502">
    <property type="entry name" value="DNA/RNA_pol_sf"/>
</dbReference>
<dbReference type="InterPro" id="IPR000477">
    <property type="entry name" value="RT_dom"/>
</dbReference>
<dbReference type="Pfam" id="PF05380">
    <property type="entry name" value="Peptidase_A17"/>
    <property type="match status" value="1"/>
</dbReference>
<gene>
    <name evidence="3" type="primary">LOC118270079</name>
</gene>
<dbReference type="PANTHER" id="PTHR47331:SF1">
    <property type="entry name" value="GAG-LIKE PROTEIN"/>
    <property type="match status" value="1"/>
</dbReference>
<dbReference type="AlphaFoldDB" id="A0A9R0D643"/>
<organism evidence="2 3">
    <name type="scientific">Spodoptera frugiperda</name>
    <name type="common">Fall armyworm</name>
    <dbReference type="NCBI Taxonomy" id="7108"/>
    <lineage>
        <taxon>Eukaryota</taxon>
        <taxon>Metazoa</taxon>
        <taxon>Ecdysozoa</taxon>
        <taxon>Arthropoda</taxon>
        <taxon>Hexapoda</taxon>
        <taxon>Insecta</taxon>
        <taxon>Pterygota</taxon>
        <taxon>Neoptera</taxon>
        <taxon>Endopterygota</taxon>
        <taxon>Lepidoptera</taxon>
        <taxon>Glossata</taxon>
        <taxon>Ditrysia</taxon>
        <taxon>Noctuoidea</taxon>
        <taxon>Noctuidae</taxon>
        <taxon>Amphipyrinae</taxon>
        <taxon>Spodoptera</taxon>
    </lineage>
</organism>
<dbReference type="SUPFAM" id="SSF56672">
    <property type="entry name" value="DNA/RNA polymerases"/>
    <property type="match status" value="1"/>
</dbReference>
<dbReference type="Proteomes" id="UP000829999">
    <property type="component" value="Chromosome 30"/>
</dbReference>
<evidence type="ECO:0000313" key="3">
    <source>
        <dbReference type="RefSeq" id="XP_035441416.2"/>
    </source>
</evidence>
<dbReference type="InterPro" id="IPR008042">
    <property type="entry name" value="Retrotrans_Pao"/>
</dbReference>
<evidence type="ECO:0000313" key="2">
    <source>
        <dbReference type="Proteomes" id="UP000829999"/>
    </source>
</evidence>
<name>A0A9R0D643_SPOFR</name>
<dbReference type="GeneID" id="118270079"/>
<protein>
    <submittedName>
        <fullName evidence="3">Uncharacterized protein LOC118270079</fullName>
    </submittedName>
</protein>
<dbReference type="GO" id="GO:0071897">
    <property type="term" value="P:DNA biosynthetic process"/>
    <property type="evidence" value="ECO:0007669"/>
    <property type="project" value="UniProtKB-ARBA"/>
</dbReference>
<dbReference type="Pfam" id="PF00078">
    <property type="entry name" value="RVT_1"/>
    <property type="match status" value="1"/>
</dbReference>
<reference evidence="3" key="1">
    <citation type="submission" date="2025-08" db="UniProtKB">
        <authorList>
            <consortium name="RefSeq"/>
        </authorList>
    </citation>
    <scope>IDENTIFICATION</scope>
    <source>
        <tissue evidence="3">Whole larval tissue</tissue>
    </source>
</reference>
<feature type="domain" description="Reverse transcriptase" evidence="1">
    <location>
        <begin position="258"/>
        <end position="386"/>
    </location>
</feature>
<evidence type="ECO:0000259" key="1">
    <source>
        <dbReference type="Pfam" id="PF00078"/>
    </source>
</evidence>
<sequence length="732" mass="83070">MNELTGYLPKAPVAVNHLKIPQGVKLADPTFNQPAPIDVLIGADIFWDILGDEQHSLGVNNPKLRNSLLGWLISGPVGRNDPQKVAHCNHASISSQENENIERMITKFWDLEDIPRDRLLDTNDRICENHFITHTKRDETGRFSVKLPLKETPNCLGDSFHLAKKRLLNLERKFKRNPVLKLDYTKFINEYSQLKHLSPSKPHNTDYSYYLCHHAVLKHDSESTKLRVVFDGSAPSSSGYSLNNILMVGPNVQDSLFSILLRARQYKYLLTGDVEKMYRQVLVHKEDRCLQRILWRESESNPIKAYDLNTLTYGTASASYLSTRCLWQLGEEQADELIKTIIQKDFYVDDLITGADSEVQLQYIQRVVTKALQAGCFNLRKFKTNVPSLFDSLEINDNDALTISESSSTLGLGWAPSTDTLNFPLKGYTDSKDDVVTKRIILSYSFRIFDPLGLLSPVVIRPKIMLQGLWKAKLDWDDPVPDSIRAEWINFSSNLNCITNLQIPRLVLGDSPTNIELHAFSDASQHAYGACIYMKSTNSNNYVTVRLLCAKSKVAPLKPTTIPRLELCAALLAARLCKSVTDSIRYSPSRIVHWCDSTVVLGWIRNDLSKLKIFVANRISVVLGWIRNDLSKLKIFVANRISEITELTNAASWRYVPTAFNPADLISRGVDARDLISSSLWWFGPNFISKSEGHRTACVDTSMPATKYRRIERLKEDILSTAWKMFRRMAPS</sequence>
<dbReference type="RefSeq" id="XP_035441416.2">
    <property type="nucleotide sequence ID" value="XM_035585523.2"/>
</dbReference>
<proteinExistence type="predicted"/>